<accession>F8P663</accession>
<dbReference type="AlphaFoldDB" id="F8P663"/>
<dbReference type="OrthoDB" id="5835136at2759"/>
<dbReference type="InterPro" id="IPR033468">
    <property type="entry name" value="Metaxin_GST"/>
</dbReference>
<dbReference type="PANTHER" id="PTHR12289:SF41">
    <property type="entry name" value="FAILED AXON CONNECTIONS-RELATED"/>
    <property type="match status" value="1"/>
</dbReference>
<feature type="domain" description="Metaxin glutathione S-transferase" evidence="10">
    <location>
        <begin position="210"/>
        <end position="271"/>
    </location>
</feature>
<evidence type="ECO:0000259" key="10">
    <source>
        <dbReference type="Pfam" id="PF17171"/>
    </source>
</evidence>
<dbReference type="RefSeq" id="XP_007321887.1">
    <property type="nucleotide sequence ID" value="XM_007321825.1"/>
</dbReference>
<comment type="similarity">
    <text evidence="2">Belongs to the metaxin family.</text>
</comment>
<evidence type="ECO:0000256" key="1">
    <source>
        <dbReference type="ARBA" id="ARBA00004294"/>
    </source>
</evidence>
<keyword evidence="5" id="KW-0653">Protein transport</keyword>
<evidence type="ECO:0008006" key="12">
    <source>
        <dbReference type="Google" id="ProtNLM"/>
    </source>
</evidence>
<dbReference type="CDD" id="cd03054">
    <property type="entry name" value="GST_N_Metaxin"/>
    <property type="match status" value="1"/>
</dbReference>
<keyword evidence="7" id="KW-0472">Membrane</keyword>
<protein>
    <recommendedName>
        <fullName evidence="12">Mitochondrial outer membrane transport complex Sam37/metaxin N-terminal domain-containing protein</fullName>
    </recommendedName>
</protein>
<dbReference type="InterPro" id="IPR019564">
    <property type="entry name" value="Sam37/metaxin_N"/>
</dbReference>
<name>F8P663_SERL9</name>
<evidence type="ECO:0000259" key="9">
    <source>
        <dbReference type="Pfam" id="PF10568"/>
    </source>
</evidence>
<reference evidence="11" key="1">
    <citation type="submission" date="2011-04" db="EMBL/GenBank/DDBJ databases">
        <title>Evolution of plant cell wall degrading machinery underlies the functional diversity of forest fungi.</title>
        <authorList>
            <consortium name="US DOE Joint Genome Institute (JGI-PGF)"/>
            <person name="Eastwood D.C."/>
            <person name="Floudas D."/>
            <person name="Binder M."/>
            <person name="Majcherczyk A."/>
            <person name="Schneider P."/>
            <person name="Aerts A."/>
            <person name="Asiegbu F.O."/>
            <person name="Baker S.E."/>
            <person name="Barry K."/>
            <person name="Bendiksby M."/>
            <person name="Blumentritt M."/>
            <person name="Coutinho P.M."/>
            <person name="Cullen D."/>
            <person name="Cullen D."/>
            <person name="Gathman A."/>
            <person name="Goodell B."/>
            <person name="Henrissat B."/>
            <person name="Ihrmark K."/>
            <person name="Kauserud H."/>
            <person name="Kohler A."/>
            <person name="LaButti K."/>
            <person name="Lapidus A."/>
            <person name="Lavin J.L."/>
            <person name="Lee Y.-H."/>
            <person name="Lindquist E."/>
            <person name="Lilly W."/>
            <person name="Lucas S."/>
            <person name="Morin E."/>
            <person name="Murat C."/>
            <person name="Oguiza J.A."/>
            <person name="Park J."/>
            <person name="Pisabarro A.G."/>
            <person name="Riley R."/>
            <person name="Rosling A."/>
            <person name="Salamov A."/>
            <person name="Schmidt O."/>
            <person name="Schmutz J."/>
            <person name="Skrede I."/>
            <person name="Stenlid J."/>
            <person name="Wiebenga A."/>
            <person name="Xie X."/>
            <person name="Kues U."/>
            <person name="Hibbett D.S."/>
            <person name="Hoffmeister D."/>
            <person name="Hogberg N."/>
            <person name="Martin F."/>
            <person name="Grigoriev I.V."/>
            <person name="Watkinson S.C."/>
        </authorList>
    </citation>
    <scope>NUCLEOTIDE SEQUENCE</scope>
    <source>
        <strain evidence="11">S7.9</strain>
    </source>
</reference>
<dbReference type="InterPro" id="IPR050931">
    <property type="entry name" value="Mito_Protein_Transport_Metaxin"/>
</dbReference>
<dbReference type="HOGENOM" id="CLU_032751_2_0_1"/>
<evidence type="ECO:0000256" key="2">
    <source>
        <dbReference type="ARBA" id="ARBA00009170"/>
    </source>
</evidence>
<dbReference type="GeneID" id="18820627"/>
<keyword evidence="4" id="KW-1000">Mitochondrion outer membrane</keyword>
<evidence type="ECO:0000313" key="11">
    <source>
        <dbReference type="EMBL" id="EGO20930.1"/>
    </source>
</evidence>
<dbReference type="EMBL" id="GL945439">
    <property type="protein sequence ID" value="EGO20930.1"/>
    <property type="molecule type" value="Genomic_DNA"/>
</dbReference>
<dbReference type="SUPFAM" id="SSF47616">
    <property type="entry name" value="GST C-terminal domain-like"/>
    <property type="match status" value="1"/>
</dbReference>
<comment type="subcellular location">
    <subcellularLocation>
        <location evidence="1">Mitochondrion outer membrane</location>
    </subcellularLocation>
</comment>
<feature type="domain" description="Mitochondrial outer membrane transport complex Sam37/metaxin N-terminal" evidence="9">
    <location>
        <begin position="28"/>
        <end position="157"/>
    </location>
</feature>
<dbReference type="PANTHER" id="PTHR12289">
    <property type="entry name" value="METAXIN RELATED"/>
    <property type="match status" value="1"/>
</dbReference>
<evidence type="ECO:0000256" key="8">
    <source>
        <dbReference type="SAM" id="MobiDB-lite"/>
    </source>
</evidence>
<evidence type="ECO:0000256" key="6">
    <source>
        <dbReference type="ARBA" id="ARBA00023128"/>
    </source>
</evidence>
<organism>
    <name type="scientific">Serpula lacrymans var. lacrymans (strain S7.9)</name>
    <name type="common">Dry rot fungus</name>
    <dbReference type="NCBI Taxonomy" id="578457"/>
    <lineage>
        <taxon>Eukaryota</taxon>
        <taxon>Fungi</taxon>
        <taxon>Dikarya</taxon>
        <taxon>Basidiomycota</taxon>
        <taxon>Agaricomycotina</taxon>
        <taxon>Agaricomycetes</taxon>
        <taxon>Agaricomycetidae</taxon>
        <taxon>Boletales</taxon>
        <taxon>Coniophorineae</taxon>
        <taxon>Serpulaceae</taxon>
        <taxon>Serpula</taxon>
    </lineage>
</organism>
<dbReference type="InterPro" id="IPR036282">
    <property type="entry name" value="Glutathione-S-Trfase_C_sf"/>
</dbReference>
<evidence type="ECO:0000256" key="4">
    <source>
        <dbReference type="ARBA" id="ARBA00022787"/>
    </source>
</evidence>
<dbReference type="Pfam" id="PF17171">
    <property type="entry name" value="GST_C_6"/>
    <property type="match status" value="1"/>
</dbReference>
<sequence length="384" mass="42789">MSTSLSSAPYTLHIWPGKWNLSSIDPICLAAVLYLQLTIPGKFQIVECVNPDLSSSGYLPFLTHGHVHVSTLSAIISFVTSLSKSSPASGATDIEASLNNSDKAKRTAWFAHVESGVGDLVSHMFYSLDANYRGLTHPTLASMLPIPQRYYVPGRIRDSYKPRLEASELWSLPGIEQEKESPFGEKEKKKDNSKDKYVRVFEQEKVLAKARSCLDLYANLLQGKPFFFGDRIAVLDVYFAAHVLLLLDAPFPDPLISSLLKESYPSLVDHARLVKTETSAHGATHTLETSLSQSLSAVIPRLFSSTQKAEVKSDADDVRFSRMRWAWITLAIGAVIYRLSQTDLIIRFSLDEDTPADSEENVELELEEEEEVEVEEDEEGDESD</sequence>
<keyword evidence="6" id="KW-0496">Mitochondrion</keyword>
<feature type="region of interest" description="Disordered" evidence="8">
    <location>
        <begin position="354"/>
        <end position="384"/>
    </location>
</feature>
<dbReference type="Pfam" id="PF10568">
    <property type="entry name" value="Tom37"/>
    <property type="match status" value="1"/>
</dbReference>
<dbReference type="Proteomes" id="UP000008064">
    <property type="component" value="Unassembled WGS sequence"/>
</dbReference>
<evidence type="ECO:0000256" key="3">
    <source>
        <dbReference type="ARBA" id="ARBA00022448"/>
    </source>
</evidence>
<dbReference type="KEGG" id="sla:SERLADRAFT_475353"/>
<dbReference type="GO" id="GO:0001401">
    <property type="term" value="C:SAM complex"/>
    <property type="evidence" value="ECO:0007669"/>
    <property type="project" value="InterPro"/>
</dbReference>
<proteinExistence type="inferred from homology"/>
<dbReference type="GO" id="GO:0015031">
    <property type="term" value="P:protein transport"/>
    <property type="evidence" value="ECO:0007669"/>
    <property type="project" value="UniProtKB-KW"/>
</dbReference>
<evidence type="ECO:0000256" key="7">
    <source>
        <dbReference type="ARBA" id="ARBA00023136"/>
    </source>
</evidence>
<evidence type="ECO:0000256" key="5">
    <source>
        <dbReference type="ARBA" id="ARBA00022927"/>
    </source>
</evidence>
<gene>
    <name evidence="11" type="ORF">SERLADRAFT_475353</name>
</gene>
<keyword evidence="3" id="KW-0813">Transport</keyword>
<dbReference type="GO" id="GO:0007005">
    <property type="term" value="P:mitochondrion organization"/>
    <property type="evidence" value="ECO:0007669"/>
    <property type="project" value="TreeGrafter"/>
</dbReference>